<gene>
    <name evidence="5" type="ORF">BXT84_12125</name>
</gene>
<evidence type="ECO:0000313" key="6">
    <source>
        <dbReference type="Proteomes" id="UP000325292"/>
    </source>
</evidence>
<accession>A0ABN5H4P7</accession>
<comment type="cofactor">
    <cofactor evidence="1">
        <name>Mg(2+)</name>
        <dbReference type="ChEBI" id="CHEBI:18420"/>
    </cofactor>
</comment>
<name>A0ABN5H4P7_9FIRM</name>
<evidence type="ECO:0000256" key="1">
    <source>
        <dbReference type="ARBA" id="ARBA00001946"/>
    </source>
</evidence>
<dbReference type="InterPro" id="IPR000086">
    <property type="entry name" value="NUDIX_hydrolase_dom"/>
</dbReference>
<evidence type="ECO:0000313" key="5">
    <source>
        <dbReference type="EMBL" id="AUW94598.1"/>
    </source>
</evidence>
<dbReference type="Proteomes" id="UP000325292">
    <property type="component" value="Chromosome"/>
</dbReference>
<dbReference type="Gene3D" id="3.90.79.10">
    <property type="entry name" value="Nucleoside Triphosphate Pyrophosphohydrolase"/>
    <property type="match status" value="1"/>
</dbReference>
<organism evidence="5 6">
    <name type="scientific">Sulfobacillus thermotolerans</name>
    <dbReference type="NCBI Taxonomy" id="338644"/>
    <lineage>
        <taxon>Bacteria</taxon>
        <taxon>Bacillati</taxon>
        <taxon>Bacillota</taxon>
        <taxon>Clostridia</taxon>
        <taxon>Eubacteriales</taxon>
        <taxon>Clostridiales Family XVII. Incertae Sedis</taxon>
        <taxon>Sulfobacillus</taxon>
    </lineage>
</organism>
<dbReference type="PRINTS" id="PR00502">
    <property type="entry name" value="NUDIXFAMILY"/>
</dbReference>
<dbReference type="Pfam" id="PF00293">
    <property type="entry name" value="NUDIX"/>
    <property type="match status" value="1"/>
</dbReference>
<protein>
    <recommendedName>
        <fullName evidence="4">Nudix hydrolase domain-containing protein</fullName>
    </recommendedName>
</protein>
<dbReference type="PANTHER" id="PTHR43046:SF14">
    <property type="entry name" value="MUTT_NUDIX FAMILY PROTEIN"/>
    <property type="match status" value="1"/>
</dbReference>
<dbReference type="PROSITE" id="PS51462">
    <property type="entry name" value="NUDIX"/>
    <property type="match status" value="1"/>
</dbReference>
<reference evidence="5 6" key="1">
    <citation type="journal article" date="2019" name="Sci. Rep.">
        <title>Sulfobacillus thermotolerans: new insights into resistance and metabolic capacities of acidophilic chemolithotrophs.</title>
        <authorList>
            <person name="Panyushkina A.E."/>
            <person name="Babenko V.V."/>
            <person name="Nikitina A.S."/>
            <person name="Selezneva O.V."/>
            <person name="Tsaplina I.A."/>
            <person name="Letarova M.A."/>
            <person name="Kostryukova E.S."/>
            <person name="Letarov A.V."/>
        </authorList>
    </citation>
    <scope>NUCLEOTIDE SEQUENCE [LARGE SCALE GENOMIC DNA]</scope>
    <source>
        <strain evidence="5 6">Kr1</strain>
    </source>
</reference>
<dbReference type="InterPro" id="IPR015797">
    <property type="entry name" value="NUDIX_hydrolase-like_dom_sf"/>
</dbReference>
<dbReference type="InterPro" id="IPR020476">
    <property type="entry name" value="Nudix_hydrolase"/>
</dbReference>
<sequence>MARPKPPAHMITCPDLYGHDHEFAPESIRFRPAAYGVLCHNHQVLLSQSRFSEKWDLPGGGIEPWETLADGLAREFLEETGITVSVQRFLEMQENFIAFFSHPYHSLRFYYTVKLLAPDVTLAPDAHELLDLRWWPTEALPAGHMNDYEVRIIQMACQEPE</sequence>
<dbReference type="SUPFAM" id="SSF55811">
    <property type="entry name" value="Nudix"/>
    <property type="match status" value="1"/>
</dbReference>
<dbReference type="PROSITE" id="PS00893">
    <property type="entry name" value="NUDIX_BOX"/>
    <property type="match status" value="1"/>
</dbReference>
<dbReference type="EMBL" id="CP019454">
    <property type="protein sequence ID" value="AUW94598.1"/>
    <property type="molecule type" value="Genomic_DNA"/>
</dbReference>
<dbReference type="PANTHER" id="PTHR43046">
    <property type="entry name" value="GDP-MANNOSE MANNOSYL HYDROLASE"/>
    <property type="match status" value="1"/>
</dbReference>
<proteinExistence type="inferred from homology"/>
<keyword evidence="2 3" id="KW-0378">Hydrolase</keyword>
<feature type="domain" description="Nudix hydrolase" evidence="4">
    <location>
        <begin position="29"/>
        <end position="158"/>
    </location>
</feature>
<evidence type="ECO:0000259" key="4">
    <source>
        <dbReference type="PROSITE" id="PS51462"/>
    </source>
</evidence>
<evidence type="ECO:0000256" key="2">
    <source>
        <dbReference type="ARBA" id="ARBA00022801"/>
    </source>
</evidence>
<evidence type="ECO:0000256" key="3">
    <source>
        <dbReference type="RuleBase" id="RU003476"/>
    </source>
</evidence>
<dbReference type="InterPro" id="IPR020084">
    <property type="entry name" value="NUDIX_hydrolase_CS"/>
</dbReference>
<comment type="similarity">
    <text evidence="3">Belongs to the Nudix hydrolase family.</text>
</comment>
<keyword evidence="6" id="KW-1185">Reference proteome</keyword>
<dbReference type="CDD" id="cd02883">
    <property type="entry name" value="NUDIX_Hydrolase"/>
    <property type="match status" value="1"/>
</dbReference>